<evidence type="ECO:0000256" key="1">
    <source>
        <dbReference type="ARBA" id="ARBA00008613"/>
    </source>
</evidence>
<evidence type="ECO:0000256" key="5">
    <source>
        <dbReference type="PIRNR" id="PIRNR032184"/>
    </source>
</evidence>
<evidence type="ECO:0000256" key="2">
    <source>
        <dbReference type="ARBA" id="ARBA00022448"/>
    </source>
</evidence>
<accession>A0A7S0NTA4</accession>
<dbReference type="SMART" id="SM00185">
    <property type="entry name" value="ARM"/>
    <property type="match status" value="4"/>
</dbReference>
<name>A0A7S0NTA4_9EUKA</name>
<gene>
    <name evidence="7" type="ORF">CLEP1334_LOCUS7035</name>
</gene>
<dbReference type="PANTHER" id="PTHR10698:SF0">
    <property type="entry name" value="V-TYPE PROTON ATPASE SUBUNIT H"/>
    <property type="match status" value="1"/>
</dbReference>
<dbReference type="InterPro" id="IPR016024">
    <property type="entry name" value="ARM-type_fold"/>
</dbReference>
<comment type="similarity">
    <text evidence="1 5">Belongs to the V-ATPase H subunit family.</text>
</comment>
<keyword evidence="2 5" id="KW-0813">Transport</keyword>
<comment type="subunit">
    <text evidence="5">V-ATPase is a heteromultimeric enzyme made up of two complexes: the ATP-hydrolytic V1 complex and the proton translocation V0 complex.</text>
</comment>
<reference evidence="7" key="1">
    <citation type="submission" date="2021-01" db="EMBL/GenBank/DDBJ databases">
        <authorList>
            <person name="Corre E."/>
            <person name="Pelletier E."/>
            <person name="Niang G."/>
            <person name="Scheremetjew M."/>
            <person name="Finn R."/>
            <person name="Kale V."/>
            <person name="Holt S."/>
            <person name="Cochrane G."/>
            <person name="Meng A."/>
            <person name="Brown T."/>
            <person name="Cohen L."/>
        </authorList>
    </citation>
    <scope>NUCLEOTIDE SEQUENCE</scope>
    <source>
        <strain evidence="7">RCC1130</strain>
    </source>
</reference>
<dbReference type="SUPFAM" id="SSF48371">
    <property type="entry name" value="ARM repeat"/>
    <property type="match status" value="1"/>
</dbReference>
<keyword evidence="3 5" id="KW-0375">Hydrogen ion transport</keyword>
<dbReference type="InterPro" id="IPR011989">
    <property type="entry name" value="ARM-like"/>
</dbReference>
<evidence type="ECO:0000256" key="3">
    <source>
        <dbReference type="ARBA" id="ARBA00022781"/>
    </source>
</evidence>
<dbReference type="PIRSF" id="PIRSF032184">
    <property type="entry name" value="ATPase_V1_H"/>
    <property type="match status" value="1"/>
</dbReference>
<dbReference type="AlphaFoldDB" id="A0A7S0NTA4"/>
<dbReference type="Pfam" id="PF03224">
    <property type="entry name" value="V-ATPase_H_N"/>
    <property type="match status" value="1"/>
</dbReference>
<dbReference type="Gene3D" id="1.25.10.10">
    <property type="entry name" value="Leucine-rich Repeat Variant"/>
    <property type="match status" value="1"/>
</dbReference>
<protein>
    <recommendedName>
        <fullName evidence="5">V-type proton ATPase subunit H</fullName>
    </recommendedName>
</protein>
<evidence type="ECO:0000256" key="4">
    <source>
        <dbReference type="ARBA" id="ARBA00023065"/>
    </source>
</evidence>
<feature type="domain" description="ATPase V1 complex subunit H C-terminal" evidence="6">
    <location>
        <begin position="350"/>
        <end position="464"/>
    </location>
</feature>
<dbReference type="InterPro" id="IPR000225">
    <property type="entry name" value="Armadillo"/>
</dbReference>
<organism evidence="7">
    <name type="scientific">Calcidiscus leptoporus</name>
    <dbReference type="NCBI Taxonomy" id="127549"/>
    <lineage>
        <taxon>Eukaryota</taxon>
        <taxon>Haptista</taxon>
        <taxon>Haptophyta</taxon>
        <taxon>Prymnesiophyceae</taxon>
        <taxon>Coccolithales</taxon>
        <taxon>Calcidiscaceae</taxon>
        <taxon>Calcidiscus</taxon>
    </lineage>
</organism>
<evidence type="ECO:0000313" key="7">
    <source>
        <dbReference type="EMBL" id="CAD8531783.1"/>
    </source>
</evidence>
<dbReference type="InterPro" id="IPR004908">
    <property type="entry name" value="ATPase_V1-cplx_hsu"/>
</dbReference>
<dbReference type="Gene3D" id="1.25.40.150">
    <property type="entry name" value="V-type ATPase, subunit H, C-terminal domain"/>
    <property type="match status" value="1"/>
</dbReference>
<sequence>MPALVPPLSPQVSSASRIKQGSLTNADVLGEQIPWPTYQAAGIISKEQLEMIYNIDKKPIAEQAKCIEARGVEYIKLITTLLDGISKEEVALYVLALLDELAAAKPQLLLFFHAAIFESKGECDPIVPLMKLLTRQSLYILEKATTLIAKVLSFTGYIPIAPDALAEQVLTEHMNQFSDSLMIVIKSINPSEGIEAPKVVYALAGLQQLVFSTPGRAAILAADGLPSLVGLMGGGSYSSHSAVQLLYQVTFCLWSLSYSEDAAKAMVASKLGVVAKLTDVVKSVQKEKVVRVALATLKNLLKVPSASADMVGAGFVKVLEHLEQRKWADEDIVSDIAVLAAALEVDLQGMSSWEVYAKEVASGKLEWTPSHKSDNFWKDNFRNFEVREFAVAKQLVALLSSEEALTKAIACHDIAEFIKIHPEGRRVMTQFGAKKPAMTLLKDTDPEVQKYALTAVQRLMVINWEFIAKS</sequence>
<proteinExistence type="inferred from homology"/>
<dbReference type="GO" id="GO:0000221">
    <property type="term" value="C:vacuolar proton-transporting V-type ATPase, V1 domain"/>
    <property type="evidence" value="ECO:0007669"/>
    <property type="project" value="UniProtKB-UniRule"/>
</dbReference>
<dbReference type="Pfam" id="PF11698">
    <property type="entry name" value="V-ATPase_H_C"/>
    <property type="match status" value="1"/>
</dbReference>
<dbReference type="GO" id="GO:0046961">
    <property type="term" value="F:proton-transporting ATPase activity, rotational mechanism"/>
    <property type="evidence" value="ECO:0007669"/>
    <property type="project" value="UniProtKB-UniRule"/>
</dbReference>
<evidence type="ECO:0000259" key="6">
    <source>
        <dbReference type="Pfam" id="PF11698"/>
    </source>
</evidence>
<keyword evidence="4 5" id="KW-0406">Ion transport</keyword>
<dbReference type="EMBL" id="HBER01014058">
    <property type="protein sequence ID" value="CAD8531783.1"/>
    <property type="molecule type" value="Transcribed_RNA"/>
</dbReference>
<dbReference type="PANTHER" id="PTHR10698">
    <property type="entry name" value="V-TYPE PROTON ATPASE SUBUNIT H"/>
    <property type="match status" value="1"/>
</dbReference>
<comment type="function">
    <text evidence="5">Subunit of the V1 complex of vacuolar(H+)-ATPase (V-ATPase), a multisubunit enzyme composed of a peripheral complex (V1) that hydrolyzes ATP and a membrane integral complex (V0) that translocates protons. V-ATPase is responsible for acidifying and maintaining the pH of intracellular compartments.</text>
</comment>
<dbReference type="InterPro" id="IPR038497">
    <property type="entry name" value="ATPase_V1-cplx_hsu_C_sf"/>
</dbReference>
<dbReference type="InterPro" id="IPR011987">
    <property type="entry name" value="ATPase_V1-cplx_hsu_C"/>
</dbReference>